<dbReference type="EMBL" id="CP022315">
    <property type="protein sequence ID" value="ASK63387.1"/>
    <property type="molecule type" value="Genomic_DNA"/>
</dbReference>
<dbReference type="InterPro" id="IPR013482">
    <property type="entry name" value="Molybde_CF_guanTrfase"/>
</dbReference>
<dbReference type="AlphaFoldDB" id="A0A220U5J3"/>
<feature type="domain" description="MobA-like NTP transferase" evidence="9">
    <location>
        <begin position="19"/>
        <end position="168"/>
    </location>
</feature>
<protein>
    <recommendedName>
        <fullName evidence="8">Probable molybdenum cofactor guanylyltransferase</fullName>
        <shortName evidence="8">MoCo guanylyltransferase</shortName>
        <ecNumber evidence="8">2.7.7.77</ecNumber>
    </recommendedName>
    <alternativeName>
        <fullName evidence="8">GTP:molybdopterin guanylyltransferase</fullName>
    </alternativeName>
    <alternativeName>
        <fullName evidence="8">Mo-MPT guanylyltransferase</fullName>
    </alternativeName>
    <alternativeName>
        <fullName evidence="8">Molybdopterin guanylyltransferase</fullName>
    </alternativeName>
    <alternativeName>
        <fullName evidence="8">Molybdopterin-guanine dinucleotide synthase</fullName>
        <shortName evidence="8">MGD synthase</shortName>
    </alternativeName>
</protein>
<feature type="binding site" evidence="8">
    <location>
        <position position="107"/>
    </location>
    <ligand>
        <name>GTP</name>
        <dbReference type="ChEBI" id="CHEBI:37565"/>
    </ligand>
</feature>
<comment type="similarity">
    <text evidence="8">Belongs to the MobA family.</text>
</comment>
<accession>A0A220U5J3</accession>
<sequence length="205" mass="23160">MITIFSSMTEKSDMKICSVILAGGHSTRMGTNKALLPLGNKSVIEYIADEMESINSKVVINSNNAAIFSHLGLPIIKDNYLDQGPLAGMEAALSQVDVDICIFSACDTPFVNRQVYYHLLGQLSEYDAVVPVYEDTMHPLSGIYRKRIALRVRKQLAGGERKVRKLFDHINIKFVDEFGDIPPYVLVRHFFNMNNRAQYEKAKWL</sequence>
<dbReference type="Gene3D" id="3.90.550.10">
    <property type="entry name" value="Spore Coat Polysaccharide Biosynthesis Protein SpsA, Chain A"/>
    <property type="match status" value="1"/>
</dbReference>
<proteinExistence type="inferred from homology"/>
<evidence type="ECO:0000256" key="6">
    <source>
        <dbReference type="ARBA" id="ARBA00023134"/>
    </source>
</evidence>
<dbReference type="EC" id="2.7.7.77" evidence="8"/>
<reference evidence="10 11" key="1">
    <citation type="submission" date="2017-07" db="EMBL/GenBank/DDBJ databases">
        <title>Virgibacillus sp. LM2416.</title>
        <authorList>
            <person name="Tak E.J."/>
            <person name="Bae J.-W."/>
        </authorList>
    </citation>
    <scope>NUCLEOTIDE SEQUENCE [LARGE SCALE GENOMIC DNA]</scope>
    <source>
        <strain evidence="10 11">LM2416</strain>
    </source>
</reference>
<evidence type="ECO:0000313" key="11">
    <source>
        <dbReference type="Proteomes" id="UP000198312"/>
    </source>
</evidence>
<dbReference type="SUPFAM" id="SSF53448">
    <property type="entry name" value="Nucleotide-diphospho-sugar transferases"/>
    <property type="match status" value="1"/>
</dbReference>
<evidence type="ECO:0000256" key="7">
    <source>
        <dbReference type="ARBA" id="ARBA00023150"/>
    </source>
</evidence>
<dbReference type="CDD" id="cd02503">
    <property type="entry name" value="MobA"/>
    <property type="match status" value="1"/>
</dbReference>
<evidence type="ECO:0000256" key="1">
    <source>
        <dbReference type="ARBA" id="ARBA00022490"/>
    </source>
</evidence>
<keyword evidence="5 8" id="KW-0460">Magnesium</keyword>
<evidence type="ECO:0000256" key="8">
    <source>
        <dbReference type="HAMAP-Rule" id="MF_00316"/>
    </source>
</evidence>
<evidence type="ECO:0000313" key="10">
    <source>
        <dbReference type="EMBL" id="ASK63387.1"/>
    </source>
</evidence>
<dbReference type="GO" id="GO:0046872">
    <property type="term" value="F:metal ion binding"/>
    <property type="evidence" value="ECO:0007669"/>
    <property type="project" value="UniProtKB-KW"/>
</dbReference>
<organism evidence="10 11">
    <name type="scientific">Virgibacillus phasianinus</name>
    <dbReference type="NCBI Taxonomy" id="2017483"/>
    <lineage>
        <taxon>Bacteria</taxon>
        <taxon>Bacillati</taxon>
        <taxon>Bacillota</taxon>
        <taxon>Bacilli</taxon>
        <taxon>Bacillales</taxon>
        <taxon>Bacillaceae</taxon>
        <taxon>Virgibacillus</taxon>
    </lineage>
</organism>
<evidence type="ECO:0000259" key="9">
    <source>
        <dbReference type="Pfam" id="PF12804"/>
    </source>
</evidence>
<comment type="cofactor">
    <cofactor evidence="8">
        <name>Mg(2+)</name>
        <dbReference type="ChEBI" id="CHEBI:18420"/>
    </cofactor>
</comment>
<comment type="catalytic activity">
    <reaction evidence="8">
        <text>Mo-molybdopterin + GTP + H(+) = Mo-molybdopterin guanine dinucleotide + diphosphate</text>
        <dbReference type="Rhea" id="RHEA:34243"/>
        <dbReference type="ChEBI" id="CHEBI:15378"/>
        <dbReference type="ChEBI" id="CHEBI:33019"/>
        <dbReference type="ChEBI" id="CHEBI:37565"/>
        <dbReference type="ChEBI" id="CHEBI:71302"/>
        <dbReference type="ChEBI" id="CHEBI:71310"/>
        <dbReference type="EC" id="2.7.7.77"/>
    </reaction>
</comment>
<comment type="function">
    <text evidence="8">Transfers a GMP moiety from GTP to Mo-molybdopterin (Mo-MPT) cofactor (Moco or molybdenum cofactor) to form Mo-molybdopterin guanine dinucleotide (Mo-MGD) cofactor.</text>
</comment>
<dbReference type="PANTHER" id="PTHR19136">
    <property type="entry name" value="MOLYBDENUM COFACTOR GUANYLYLTRANSFERASE"/>
    <property type="match status" value="1"/>
</dbReference>
<feature type="binding site" evidence="8">
    <location>
        <position position="107"/>
    </location>
    <ligand>
        <name>Mg(2+)</name>
        <dbReference type="ChEBI" id="CHEBI:18420"/>
    </ligand>
</feature>
<dbReference type="GO" id="GO:0061603">
    <property type="term" value="F:molybdenum cofactor guanylyltransferase activity"/>
    <property type="evidence" value="ECO:0007669"/>
    <property type="project" value="UniProtKB-EC"/>
</dbReference>
<evidence type="ECO:0000256" key="4">
    <source>
        <dbReference type="ARBA" id="ARBA00022741"/>
    </source>
</evidence>
<feature type="binding site" evidence="8">
    <location>
        <position position="78"/>
    </location>
    <ligand>
        <name>GTP</name>
        <dbReference type="ChEBI" id="CHEBI:37565"/>
    </ligand>
</feature>
<feature type="binding site" evidence="8">
    <location>
        <position position="33"/>
    </location>
    <ligand>
        <name>GTP</name>
        <dbReference type="ChEBI" id="CHEBI:37565"/>
    </ligand>
</feature>
<keyword evidence="11" id="KW-1185">Reference proteome</keyword>
<dbReference type="GO" id="GO:0005737">
    <property type="term" value="C:cytoplasm"/>
    <property type="evidence" value="ECO:0007669"/>
    <property type="project" value="UniProtKB-SubCell"/>
</dbReference>
<comment type="subcellular location">
    <subcellularLocation>
        <location evidence="8">Cytoplasm</location>
    </subcellularLocation>
</comment>
<evidence type="ECO:0000256" key="2">
    <source>
        <dbReference type="ARBA" id="ARBA00022679"/>
    </source>
</evidence>
<dbReference type="Pfam" id="PF12804">
    <property type="entry name" value="NTP_transf_3"/>
    <property type="match status" value="1"/>
</dbReference>
<evidence type="ECO:0000256" key="3">
    <source>
        <dbReference type="ARBA" id="ARBA00022723"/>
    </source>
</evidence>
<feature type="binding site" evidence="8">
    <location>
        <position position="61"/>
    </location>
    <ligand>
        <name>GTP</name>
        <dbReference type="ChEBI" id="CHEBI:37565"/>
    </ligand>
</feature>
<gene>
    <name evidence="8" type="primary">mobA</name>
    <name evidence="10" type="ORF">CFK37_15090</name>
</gene>
<keyword evidence="2 8" id="KW-0808">Transferase</keyword>
<keyword evidence="3 8" id="KW-0479">Metal-binding</keyword>
<dbReference type="Proteomes" id="UP000198312">
    <property type="component" value="Chromosome"/>
</dbReference>
<dbReference type="KEGG" id="vil:CFK37_15090"/>
<keyword evidence="7 8" id="KW-0501">Molybdenum cofactor biosynthesis</keyword>
<dbReference type="HAMAP" id="MF_00316">
    <property type="entry name" value="MobA"/>
    <property type="match status" value="1"/>
</dbReference>
<dbReference type="InterPro" id="IPR025877">
    <property type="entry name" value="MobA-like_NTP_Trfase"/>
</dbReference>
<keyword evidence="1 8" id="KW-0963">Cytoplasm</keyword>
<feature type="binding site" evidence="8">
    <location>
        <begin position="21"/>
        <end position="23"/>
    </location>
    <ligand>
        <name>GTP</name>
        <dbReference type="ChEBI" id="CHEBI:37565"/>
    </ligand>
</feature>
<name>A0A220U5J3_9BACI</name>
<dbReference type="GO" id="GO:0006777">
    <property type="term" value="P:Mo-molybdopterin cofactor biosynthetic process"/>
    <property type="evidence" value="ECO:0007669"/>
    <property type="project" value="UniProtKB-KW"/>
</dbReference>
<dbReference type="GO" id="GO:0005525">
    <property type="term" value="F:GTP binding"/>
    <property type="evidence" value="ECO:0007669"/>
    <property type="project" value="UniProtKB-UniRule"/>
</dbReference>
<comment type="domain">
    <text evidence="8">The N-terminal domain determines nucleotide recognition and specific binding, while the C-terminal domain determines the specific binding to the target protein.</text>
</comment>
<dbReference type="InterPro" id="IPR029044">
    <property type="entry name" value="Nucleotide-diphossugar_trans"/>
</dbReference>
<evidence type="ECO:0000256" key="5">
    <source>
        <dbReference type="ARBA" id="ARBA00022842"/>
    </source>
</evidence>
<keyword evidence="6 8" id="KW-0342">GTP-binding</keyword>
<keyword evidence="4 8" id="KW-0547">Nucleotide-binding</keyword>
<keyword evidence="10" id="KW-0548">Nucleotidyltransferase</keyword>
<dbReference type="PANTHER" id="PTHR19136:SF81">
    <property type="entry name" value="MOLYBDENUM COFACTOR GUANYLYLTRANSFERASE"/>
    <property type="match status" value="1"/>
</dbReference>